<evidence type="ECO:0000313" key="3">
    <source>
        <dbReference type="Proteomes" id="UP000198565"/>
    </source>
</evidence>
<dbReference type="InterPro" id="IPR024775">
    <property type="entry name" value="DinB-like"/>
</dbReference>
<proteinExistence type="predicted"/>
<feature type="domain" description="DinB-like" evidence="1">
    <location>
        <begin position="29"/>
        <end position="162"/>
    </location>
</feature>
<dbReference type="Gene3D" id="1.20.120.450">
    <property type="entry name" value="dinb family like domain"/>
    <property type="match status" value="1"/>
</dbReference>
<dbReference type="STRING" id="334253.SAMN04487943_101155"/>
<dbReference type="EMBL" id="FOTR01000001">
    <property type="protein sequence ID" value="SFL36040.1"/>
    <property type="molecule type" value="Genomic_DNA"/>
</dbReference>
<evidence type="ECO:0000259" key="1">
    <source>
        <dbReference type="Pfam" id="PF12867"/>
    </source>
</evidence>
<protein>
    <submittedName>
        <fullName evidence="2">DinB superfamily protein</fullName>
    </submittedName>
</protein>
<evidence type="ECO:0000313" key="2">
    <source>
        <dbReference type="EMBL" id="SFL36040.1"/>
    </source>
</evidence>
<dbReference type="Proteomes" id="UP000198565">
    <property type="component" value="Unassembled WGS sequence"/>
</dbReference>
<dbReference type="AlphaFoldDB" id="A0A1I4H2M2"/>
<organism evidence="2 3">
    <name type="scientific">Gracilibacillus orientalis</name>
    <dbReference type="NCBI Taxonomy" id="334253"/>
    <lineage>
        <taxon>Bacteria</taxon>
        <taxon>Bacillati</taxon>
        <taxon>Bacillota</taxon>
        <taxon>Bacilli</taxon>
        <taxon>Bacillales</taxon>
        <taxon>Bacillaceae</taxon>
        <taxon>Gracilibacillus</taxon>
    </lineage>
</organism>
<dbReference type="Pfam" id="PF12867">
    <property type="entry name" value="DinB_2"/>
    <property type="match status" value="1"/>
</dbReference>
<dbReference type="InterPro" id="IPR034660">
    <property type="entry name" value="DinB/YfiT-like"/>
</dbReference>
<accession>A0A1I4H2M2</accession>
<sequence>MNRPTKNEYADKYASYVEMVPEGQIMDILEKQRKDILQRLSNLTEAQAEFRYAPGKWSIKEVIGHLADTERYMTYRLFCIARGEKAQLPGHDQDEFVKEAMFESYPVITLIEDYVSVRNSTVQLLKNLRNDVWINWGDANGCPVTVRALAFIIAGHELHHVKILTERYFQDNDFPA</sequence>
<keyword evidence="3" id="KW-1185">Reference proteome</keyword>
<dbReference type="SUPFAM" id="SSF109854">
    <property type="entry name" value="DinB/YfiT-like putative metalloenzymes"/>
    <property type="match status" value="1"/>
</dbReference>
<reference evidence="3" key="1">
    <citation type="submission" date="2016-10" db="EMBL/GenBank/DDBJ databases">
        <authorList>
            <person name="Varghese N."/>
            <person name="Submissions S."/>
        </authorList>
    </citation>
    <scope>NUCLEOTIDE SEQUENCE [LARGE SCALE GENOMIC DNA]</scope>
    <source>
        <strain evidence="3">CGMCC 1.4250</strain>
    </source>
</reference>
<gene>
    <name evidence="2" type="ORF">SAMN04487943_101155</name>
</gene>
<name>A0A1I4H2M2_9BACI</name>